<dbReference type="GO" id="GO:0046872">
    <property type="term" value="F:metal ion binding"/>
    <property type="evidence" value="ECO:0007669"/>
    <property type="project" value="UniProtKB-KW"/>
</dbReference>
<name>A0A3B0UPQ1_9ZZZZ</name>
<dbReference type="EMBL" id="UOEP01000150">
    <property type="protein sequence ID" value="VAW21616.1"/>
    <property type="molecule type" value="Genomic_DNA"/>
</dbReference>
<dbReference type="InterPro" id="IPR024932">
    <property type="entry name" value="ApbE"/>
</dbReference>
<reference evidence="11" key="1">
    <citation type="submission" date="2018-06" db="EMBL/GenBank/DDBJ databases">
        <authorList>
            <person name="Zhirakovskaya E."/>
        </authorList>
    </citation>
    <scope>NUCLEOTIDE SEQUENCE</scope>
</reference>
<evidence type="ECO:0000256" key="2">
    <source>
        <dbReference type="ARBA" id="ARBA00011955"/>
    </source>
</evidence>
<gene>
    <name evidence="11" type="ORF">MNBD_BACTEROID01-2451</name>
</gene>
<evidence type="ECO:0000256" key="1">
    <source>
        <dbReference type="ARBA" id="ARBA00001946"/>
    </source>
</evidence>
<dbReference type="GO" id="GO:0016740">
    <property type="term" value="F:transferase activity"/>
    <property type="evidence" value="ECO:0007669"/>
    <property type="project" value="UniProtKB-KW"/>
</dbReference>
<dbReference type="PIRSF" id="PIRSF006268">
    <property type="entry name" value="ApbE"/>
    <property type="match status" value="1"/>
</dbReference>
<dbReference type="AlphaFoldDB" id="A0A3B0UPQ1"/>
<dbReference type="PANTHER" id="PTHR30040">
    <property type="entry name" value="THIAMINE BIOSYNTHESIS LIPOPROTEIN APBE"/>
    <property type="match status" value="1"/>
</dbReference>
<evidence type="ECO:0000256" key="7">
    <source>
        <dbReference type="ARBA" id="ARBA00022827"/>
    </source>
</evidence>
<keyword evidence="5" id="KW-0808">Transferase</keyword>
<protein>
    <recommendedName>
        <fullName evidence="3">FAD:protein FMN transferase</fullName>
        <ecNumber evidence="2">2.7.1.180</ecNumber>
    </recommendedName>
    <alternativeName>
        <fullName evidence="9">Flavin transferase</fullName>
    </alternativeName>
</protein>
<evidence type="ECO:0000256" key="3">
    <source>
        <dbReference type="ARBA" id="ARBA00016337"/>
    </source>
</evidence>
<dbReference type="Gene3D" id="3.10.520.10">
    <property type="entry name" value="ApbE-like domains"/>
    <property type="match status" value="1"/>
</dbReference>
<dbReference type="PANTHER" id="PTHR30040:SF2">
    <property type="entry name" value="FAD:PROTEIN FMN TRANSFERASE"/>
    <property type="match status" value="1"/>
</dbReference>
<evidence type="ECO:0000256" key="5">
    <source>
        <dbReference type="ARBA" id="ARBA00022679"/>
    </source>
</evidence>
<evidence type="ECO:0000256" key="9">
    <source>
        <dbReference type="ARBA" id="ARBA00031306"/>
    </source>
</evidence>
<proteinExistence type="predicted"/>
<dbReference type="EC" id="2.7.1.180" evidence="2"/>
<organism evidence="11">
    <name type="scientific">hydrothermal vent metagenome</name>
    <dbReference type="NCBI Taxonomy" id="652676"/>
    <lineage>
        <taxon>unclassified sequences</taxon>
        <taxon>metagenomes</taxon>
        <taxon>ecological metagenomes</taxon>
    </lineage>
</organism>
<evidence type="ECO:0000313" key="11">
    <source>
        <dbReference type="EMBL" id="VAW21616.1"/>
    </source>
</evidence>
<evidence type="ECO:0000256" key="4">
    <source>
        <dbReference type="ARBA" id="ARBA00022630"/>
    </source>
</evidence>
<keyword evidence="4" id="KW-0285">Flavoprotein</keyword>
<keyword evidence="7" id="KW-0274">FAD</keyword>
<sequence>MPEPGVYSDSFFAMGTRCDVLLADVDEESGEQVLQLVKNKMIQIESQLSRFIPQSPISRLNRAGKGEWLYTSQTVWEVLTICYDFFQVSNGVFDITLAPLINLWKANHGGGQIPGDEIERAKAICGFDKVVFDFEKQRLRFLSDGVGFDLGGIGKGFAIDTIKKVLLNQKIERAIINLGDSSVLALGQHPNGEDWPIGIRNAYSKNEYIHVFQVNNETVTTSGTVYNTEKNKKGVRLHIINPLSGKPIESPCSVSVKSDSATFGEFLATTWVILPEYDKKILSEKCRKVETLEINYKSESDFETKLTIL</sequence>
<dbReference type="SUPFAM" id="SSF143631">
    <property type="entry name" value="ApbE-like"/>
    <property type="match status" value="1"/>
</dbReference>
<evidence type="ECO:0000256" key="10">
    <source>
        <dbReference type="ARBA" id="ARBA00048540"/>
    </source>
</evidence>
<dbReference type="Pfam" id="PF02424">
    <property type="entry name" value="ApbE"/>
    <property type="match status" value="1"/>
</dbReference>
<keyword evidence="8" id="KW-0460">Magnesium</keyword>
<dbReference type="InterPro" id="IPR003374">
    <property type="entry name" value="ApbE-like_sf"/>
</dbReference>
<comment type="cofactor">
    <cofactor evidence="1">
        <name>Mg(2+)</name>
        <dbReference type="ChEBI" id="CHEBI:18420"/>
    </cofactor>
</comment>
<accession>A0A3B0UPQ1</accession>
<comment type="catalytic activity">
    <reaction evidence="10">
        <text>L-threonyl-[protein] + FAD = FMN-L-threonyl-[protein] + AMP + H(+)</text>
        <dbReference type="Rhea" id="RHEA:36847"/>
        <dbReference type="Rhea" id="RHEA-COMP:11060"/>
        <dbReference type="Rhea" id="RHEA-COMP:11061"/>
        <dbReference type="ChEBI" id="CHEBI:15378"/>
        <dbReference type="ChEBI" id="CHEBI:30013"/>
        <dbReference type="ChEBI" id="CHEBI:57692"/>
        <dbReference type="ChEBI" id="CHEBI:74257"/>
        <dbReference type="ChEBI" id="CHEBI:456215"/>
        <dbReference type="EC" id="2.7.1.180"/>
    </reaction>
</comment>
<keyword evidence="6" id="KW-0479">Metal-binding</keyword>
<evidence type="ECO:0000256" key="8">
    <source>
        <dbReference type="ARBA" id="ARBA00022842"/>
    </source>
</evidence>
<evidence type="ECO:0000256" key="6">
    <source>
        <dbReference type="ARBA" id="ARBA00022723"/>
    </source>
</evidence>